<dbReference type="InterPro" id="IPR044992">
    <property type="entry name" value="ChyE-like"/>
</dbReference>
<proteinExistence type="predicted"/>
<organism evidence="2 3">
    <name type="scientific">Rhodococcoides yunnanense</name>
    <dbReference type="NCBI Taxonomy" id="278209"/>
    <lineage>
        <taxon>Bacteria</taxon>
        <taxon>Bacillati</taxon>
        <taxon>Actinomycetota</taxon>
        <taxon>Actinomycetes</taxon>
        <taxon>Mycobacteriales</taxon>
        <taxon>Nocardiaceae</taxon>
        <taxon>Rhodococcoides</taxon>
    </lineage>
</organism>
<keyword evidence="2" id="KW-0315">Glutamine amidotransferase</keyword>
<dbReference type="PRINTS" id="PR00096">
    <property type="entry name" value="GATASE"/>
</dbReference>
<sequence length="215" mass="22643">MSWWVVKHVDAEGPALIGTIMTERGIEFTVVAVASGDPLPPADAVTGLVVMGGPMDAWGDVAHPHVRAERELIAECLRRDIPVLGVCLGAQLLAASQGCAVYRGPVAELGSGEVTATDAGATLFGADSVSVVHWHTDTFDLPAGAVLLASSNLYRNQAFRFGSALGLQFHVELTPTEQPMLDASMPAGTAPNAQVLARVAEEGRRILEAFFDEAR</sequence>
<feature type="domain" description="Glutamine amidotransferase" evidence="1">
    <location>
        <begin position="22"/>
        <end position="178"/>
    </location>
</feature>
<dbReference type="CDD" id="cd01741">
    <property type="entry name" value="GATase1_1"/>
    <property type="match status" value="1"/>
</dbReference>
<dbReference type="InterPro" id="IPR017926">
    <property type="entry name" value="GATASE"/>
</dbReference>
<accession>A0ABU4BHF9</accession>
<evidence type="ECO:0000259" key="1">
    <source>
        <dbReference type="Pfam" id="PF00117"/>
    </source>
</evidence>
<keyword evidence="2" id="KW-0378">Hydrolase</keyword>
<dbReference type="Gene3D" id="3.40.50.880">
    <property type="match status" value="1"/>
</dbReference>
<dbReference type="PROSITE" id="PS51273">
    <property type="entry name" value="GATASE_TYPE_1"/>
    <property type="match status" value="1"/>
</dbReference>
<evidence type="ECO:0000313" key="3">
    <source>
        <dbReference type="Proteomes" id="UP001185755"/>
    </source>
</evidence>
<name>A0ABU4BHF9_9NOCA</name>
<dbReference type="PANTHER" id="PTHR42695:SF5">
    <property type="entry name" value="GLUTAMINE AMIDOTRANSFERASE YLR126C-RELATED"/>
    <property type="match status" value="1"/>
</dbReference>
<dbReference type="PANTHER" id="PTHR42695">
    <property type="entry name" value="GLUTAMINE AMIDOTRANSFERASE YLR126C-RELATED"/>
    <property type="match status" value="1"/>
</dbReference>
<dbReference type="Proteomes" id="UP001185755">
    <property type="component" value="Unassembled WGS sequence"/>
</dbReference>
<dbReference type="RefSeq" id="WP_317565747.1">
    <property type="nucleotide sequence ID" value="NZ_JAWLJX010000007.1"/>
</dbReference>
<dbReference type="EMBL" id="JAWLJX010000007">
    <property type="protein sequence ID" value="MDV6263641.1"/>
    <property type="molecule type" value="Genomic_DNA"/>
</dbReference>
<dbReference type="EC" id="3.4.-.-" evidence="2"/>
<dbReference type="InterPro" id="IPR029062">
    <property type="entry name" value="Class_I_gatase-like"/>
</dbReference>
<protein>
    <submittedName>
        <fullName evidence="2">Type 1 glutamine amidotransferase</fullName>
        <ecNumber evidence="2">3.4.-.-</ecNumber>
    </submittedName>
</protein>
<comment type="caution">
    <text evidence="2">The sequence shown here is derived from an EMBL/GenBank/DDBJ whole genome shotgun (WGS) entry which is preliminary data.</text>
</comment>
<reference evidence="2 3" key="1">
    <citation type="submission" date="2023-10" db="EMBL/GenBank/DDBJ databases">
        <title>Development of a sustainable strategy for remediation of hydrocarbon-contaminated territories based on the waste exchange concept.</title>
        <authorList>
            <person name="Krivoruchko A."/>
        </authorList>
    </citation>
    <scope>NUCLEOTIDE SEQUENCE [LARGE SCALE GENOMIC DNA]</scope>
    <source>
        <strain evidence="2 3">IEGM 1323</strain>
    </source>
</reference>
<gene>
    <name evidence="2" type="ORF">R3P96_20085</name>
</gene>
<keyword evidence="3" id="KW-1185">Reference proteome</keyword>
<dbReference type="SUPFAM" id="SSF52317">
    <property type="entry name" value="Class I glutamine amidotransferase-like"/>
    <property type="match status" value="1"/>
</dbReference>
<evidence type="ECO:0000313" key="2">
    <source>
        <dbReference type="EMBL" id="MDV6263641.1"/>
    </source>
</evidence>
<dbReference type="GO" id="GO:0016787">
    <property type="term" value="F:hydrolase activity"/>
    <property type="evidence" value="ECO:0007669"/>
    <property type="project" value="UniProtKB-KW"/>
</dbReference>
<dbReference type="Pfam" id="PF00117">
    <property type="entry name" value="GATase"/>
    <property type="match status" value="1"/>
</dbReference>